<dbReference type="Proteomes" id="UP000293520">
    <property type="component" value="Unassembled WGS sequence"/>
</dbReference>
<evidence type="ECO:0000313" key="1">
    <source>
        <dbReference type="EMBL" id="TBN39535.1"/>
    </source>
</evidence>
<accession>A0A4Q9FZ35</accession>
<keyword evidence="2" id="KW-1185">Reference proteome</keyword>
<name>A0A4Q9FZ35_9RHOB</name>
<dbReference type="Pfam" id="PF01663">
    <property type="entry name" value="Phosphodiest"/>
    <property type="match status" value="1"/>
</dbReference>
<evidence type="ECO:0008006" key="3">
    <source>
        <dbReference type="Google" id="ProtNLM"/>
    </source>
</evidence>
<organism evidence="1 2">
    <name type="scientific">Paracoccus subflavus</name>
    <dbReference type="NCBI Taxonomy" id="2528244"/>
    <lineage>
        <taxon>Bacteria</taxon>
        <taxon>Pseudomonadati</taxon>
        <taxon>Pseudomonadota</taxon>
        <taxon>Alphaproteobacteria</taxon>
        <taxon>Rhodobacterales</taxon>
        <taxon>Paracoccaceae</taxon>
        <taxon>Paracoccus</taxon>
    </lineage>
</organism>
<comment type="caution">
    <text evidence="1">The sequence shown here is derived from an EMBL/GenBank/DDBJ whole genome shotgun (WGS) entry which is preliminary data.</text>
</comment>
<dbReference type="PANTHER" id="PTHR10151:SF120">
    <property type="entry name" value="BIS(5'-ADENOSYL)-TRIPHOSPHATASE"/>
    <property type="match status" value="1"/>
</dbReference>
<dbReference type="GO" id="GO:0005773">
    <property type="term" value="C:vacuole"/>
    <property type="evidence" value="ECO:0007669"/>
    <property type="project" value="TreeGrafter"/>
</dbReference>
<dbReference type="InterPro" id="IPR002591">
    <property type="entry name" value="Phosphodiest/P_Trfase"/>
</dbReference>
<reference evidence="1 2" key="1">
    <citation type="submission" date="2019-02" db="EMBL/GenBank/DDBJ databases">
        <title>Paracoccus subflavus sp. nov., isolated from marine sediment of the Pacific Ocean.</title>
        <authorList>
            <person name="Zhang G."/>
        </authorList>
    </citation>
    <scope>NUCLEOTIDE SEQUENCE [LARGE SCALE GENOMIC DNA]</scope>
    <source>
        <strain evidence="1 2">GY0581</strain>
    </source>
</reference>
<dbReference type="Gene3D" id="3.40.720.10">
    <property type="entry name" value="Alkaline Phosphatase, subunit A"/>
    <property type="match status" value="1"/>
</dbReference>
<dbReference type="PANTHER" id="PTHR10151">
    <property type="entry name" value="ECTONUCLEOTIDE PYROPHOSPHATASE/PHOSPHODIESTERASE"/>
    <property type="match status" value="1"/>
</dbReference>
<gene>
    <name evidence="1" type="ORF">EYE42_11000</name>
</gene>
<sequence>MTHPIAVIVICDGNRPDFITDATTPTMAALRRAGAWHDNHRGIFPSATRASSASIATGSFPLAHGLRGNAVALPVPGGFEYHNAGKPEFFDTYRAHYGRMLSRPAMSERVAGLGTALIASNVSPGAAFFHDSYSHAQMLHRHESYAPGRSAMPPLPATPGHAGDRVVTEAFIAVLLERRPPVATLWLSEPDVSMHAAPLGSDLHLQALAQADTLVAQVAEAVGRLRDAGHDVLFMLGSDHGHESVTEVVPVERRLFEAGFKADLDSPELIVVPQGCSAFIHFAGPALARKAEVGDWLRERDWVEEVIEGEDLPKLGQIPGADVIAIDMAKIDDTNIKGVRGLSAMATRFNEDEDAVRTHCGMHGGRGYYESRPVLLAVGGAFEAGSIHKGQTSITDIAPTVMAHLGLPVDGMDGRALQPRVALAMESA</sequence>
<evidence type="ECO:0000313" key="2">
    <source>
        <dbReference type="Proteomes" id="UP000293520"/>
    </source>
</evidence>
<dbReference type="RefSeq" id="WP_130991369.1">
    <property type="nucleotide sequence ID" value="NZ_SISK01000007.1"/>
</dbReference>
<dbReference type="InterPro" id="IPR017850">
    <property type="entry name" value="Alkaline_phosphatase_core_sf"/>
</dbReference>
<proteinExistence type="predicted"/>
<dbReference type="AlphaFoldDB" id="A0A4Q9FZ35"/>
<dbReference type="EMBL" id="SISK01000007">
    <property type="protein sequence ID" value="TBN39535.1"/>
    <property type="molecule type" value="Genomic_DNA"/>
</dbReference>
<dbReference type="SUPFAM" id="SSF53649">
    <property type="entry name" value="Alkaline phosphatase-like"/>
    <property type="match status" value="1"/>
</dbReference>
<dbReference type="GO" id="GO:0016787">
    <property type="term" value="F:hydrolase activity"/>
    <property type="evidence" value="ECO:0007669"/>
    <property type="project" value="UniProtKB-ARBA"/>
</dbReference>
<dbReference type="OrthoDB" id="9779418at2"/>
<protein>
    <recommendedName>
        <fullName evidence="3">Alkaline phosphatase family protein</fullName>
    </recommendedName>
</protein>